<dbReference type="SUPFAM" id="SSF55729">
    <property type="entry name" value="Acyl-CoA N-acyltransferases (Nat)"/>
    <property type="match status" value="2"/>
</dbReference>
<evidence type="ECO:0000256" key="6">
    <source>
        <dbReference type="ARBA" id="ARBA00023316"/>
    </source>
</evidence>
<evidence type="ECO:0000256" key="3">
    <source>
        <dbReference type="ARBA" id="ARBA00022960"/>
    </source>
</evidence>
<dbReference type="InterPro" id="IPR016181">
    <property type="entry name" value="Acyl_CoA_acyltransferase"/>
</dbReference>
<evidence type="ECO:0000256" key="2">
    <source>
        <dbReference type="ARBA" id="ARBA00022679"/>
    </source>
</evidence>
<dbReference type="GO" id="GO:0071555">
    <property type="term" value="P:cell wall organization"/>
    <property type="evidence" value="ECO:0007669"/>
    <property type="project" value="UniProtKB-KW"/>
</dbReference>
<dbReference type="PANTHER" id="PTHR36174:SF1">
    <property type="entry name" value="LIPID II:GLYCINE GLYCYLTRANSFERASE"/>
    <property type="match status" value="1"/>
</dbReference>
<sequence length="384" mass="42102">MIEPLRARTSAVVVECVDAPDDDTIAEWDALVATTHGTDVTQLSVWSRVRGTQRFRPLYVLARHQGVLVGGALVLTRRLRGIGCVGYVSYGPVTALESEARAEVIGALSRALADLRRMRMLFVQPPEGADDVSRALVARGFRPSAAGIAPAGSMRIDLAVDEAELRRMLSRRLRYWTGRWADRGVTVRQGDERDVPLLAELMYRAATARGYARPPHLGYLTTLFAELTRTDHAALFIGEVNGVPVSADLVTMCGDTVRGKLCGFDRDGDGRRLSVPAAARWEIIRWARRSGFRWIDFGGLAEATLRDAIGGGVRDDESWPSADRAKMAFGGAAFRYPPPVELIRPAPLRLAYDAARRSPLGRSLLTRARIALRSNGSTRSEARP</sequence>
<dbReference type="Pfam" id="PF13480">
    <property type="entry name" value="Acetyltransf_6"/>
    <property type="match status" value="1"/>
</dbReference>
<evidence type="ECO:0000313" key="9">
    <source>
        <dbReference type="Proteomes" id="UP000515728"/>
    </source>
</evidence>
<name>A0A7G7MQD9_9PSEU</name>
<keyword evidence="6" id="KW-0961">Cell wall biogenesis/degradation</keyword>
<keyword evidence="3" id="KW-0133">Cell shape</keyword>
<dbReference type="EMBL" id="CP060131">
    <property type="protein sequence ID" value="QNG55000.1"/>
    <property type="molecule type" value="Genomic_DNA"/>
</dbReference>
<evidence type="ECO:0000256" key="4">
    <source>
        <dbReference type="ARBA" id="ARBA00022984"/>
    </source>
</evidence>
<dbReference type="GO" id="GO:0016755">
    <property type="term" value="F:aminoacyltransferase activity"/>
    <property type="evidence" value="ECO:0007669"/>
    <property type="project" value="InterPro"/>
</dbReference>
<comment type="similarity">
    <text evidence="1">Belongs to the FemABX family.</text>
</comment>
<evidence type="ECO:0000256" key="1">
    <source>
        <dbReference type="ARBA" id="ARBA00009943"/>
    </source>
</evidence>
<dbReference type="InterPro" id="IPR050644">
    <property type="entry name" value="PG_Glycine_Bridge_Synth"/>
</dbReference>
<dbReference type="Proteomes" id="UP000515728">
    <property type="component" value="Chromosome"/>
</dbReference>
<dbReference type="KEGG" id="ppel:H6H00_14675"/>
<protein>
    <submittedName>
        <fullName evidence="8">GNAT family N-acetyltransferase</fullName>
    </submittedName>
</protein>
<reference evidence="8 9" key="1">
    <citation type="submission" date="2020-08" db="EMBL/GenBank/DDBJ databases">
        <authorList>
            <person name="Mo P."/>
        </authorList>
    </citation>
    <scope>NUCLEOTIDE SEQUENCE [LARGE SCALE GENOMIC DNA]</scope>
    <source>
        <strain evidence="8 9">CGMCC 4.1532</strain>
    </source>
</reference>
<organism evidence="8 9">
    <name type="scientific">Pseudonocardia petroleophila</name>
    <dbReference type="NCBI Taxonomy" id="37331"/>
    <lineage>
        <taxon>Bacteria</taxon>
        <taxon>Bacillati</taxon>
        <taxon>Actinomycetota</taxon>
        <taxon>Actinomycetes</taxon>
        <taxon>Pseudonocardiales</taxon>
        <taxon>Pseudonocardiaceae</taxon>
        <taxon>Pseudonocardia</taxon>
    </lineage>
</organism>
<dbReference type="InterPro" id="IPR038740">
    <property type="entry name" value="BioF2-like_GNAT_dom"/>
</dbReference>
<dbReference type="AlphaFoldDB" id="A0A7G7MQD9"/>
<evidence type="ECO:0000256" key="5">
    <source>
        <dbReference type="ARBA" id="ARBA00023315"/>
    </source>
</evidence>
<dbReference type="GO" id="GO:0008360">
    <property type="term" value="P:regulation of cell shape"/>
    <property type="evidence" value="ECO:0007669"/>
    <property type="project" value="UniProtKB-KW"/>
</dbReference>
<accession>A0A7G7MQD9</accession>
<dbReference type="PROSITE" id="PS51191">
    <property type="entry name" value="FEMABX"/>
    <property type="match status" value="1"/>
</dbReference>
<gene>
    <name evidence="8" type="ORF">H6H00_14675</name>
</gene>
<dbReference type="Gene3D" id="3.40.630.30">
    <property type="match status" value="2"/>
</dbReference>
<feature type="domain" description="BioF2-like acetyltransferase" evidence="7">
    <location>
        <begin position="166"/>
        <end position="301"/>
    </location>
</feature>
<dbReference type="RefSeq" id="WP_185721798.1">
    <property type="nucleotide sequence ID" value="NZ_BAAAWI010000001.1"/>
</dbReference>
<dbReference type="GO" id="GO:0009252">
    <property type="term" value="P:peptidoglycan biosynthetic process"/>
    <property type="evidence" value="ECO:0007669"/>
    <property type="project" value="UniProtKB-KW"/>
</dbReference>
<keyword evidence="9" id="KW-1185">Reference proteome</keyword>
<dbReference type="PANTHER" id="PTHR36174">
    <property type="entry name" value="LIPID II:GLYCINE GLYCYLTRANSFERASE"/>
    <property type="match status" value="1"/>
</dbReference>
<evidence type="ECO:0000259" key="7">
    <source>
        <dbReference type="Pfam" id="PF13480"/>
    </source>
</evidence>
<proteinExistence type="inferred from homology"/>
<keyword evidence="2" id="KW-0808">Transferase</keyword>
<keyword evidence="4" id="KW-0573">Peptidoglycan synthesis</keyword>
<evidence type="ECO:0000313" key="8">
    <source>
        <dbReference type="EMBL" id="QNG55000.1"/>
    </source>
</evidence>
<dbReference type="InterPro" id="IPR003447">
    <property type="entry name" value="FEMABX"/>
</dbReference>
<keyword evidence="5" id="KW-0012">Acyltransferase</keyword>